<evidence type="ECO:0000256" key="4">
    <source>
        <dbReference type="ARBA" id="ARBA00038322"/>
    </source>
</evidence>
<evidence type="ECO:0000256" key="2">
    <source>
        <dbReference type="ARBA" id="ARBA00022746"/>
    </source>
</evidence>
<name>A0A370GRD4_9BACI</name>
<dbReference type="InterPro" id="IPR036188">
    <property type="entry name" value="FAD/NAD-bd_sf"/>
</dbReference>
<protein>
    <submittedName>
        <fullName evidence="7">Phytoene desaturase</fullName>
    </submittedName>
</protein>
<dbReference type="InterPro" id="IPR014105">
    <property type="entry name" value="Carotenoid/retinoid_OxRdtase"/>
</dbReference>
<dbReference type="GO" id="GO:0016117">
    <property type="term" value="P:carotenoid biosynthetic process"/>
    <property type="evidence" value="ECO:0007669"/>
    <property type="project" value="UniProtKB-KW"/>
</dbReference>
<dbReference type="RefSeq" id="WP_114744684.1">
    <property type="nucleotide sequence ID" value="NZ_QQAY01000002.1"/>
</dbReference>
<evidence type="ECO:0000313" key="8">
    <source>
        <dbReference type="Proteomes" id="UP000255326"/>
    </source>
</evidence>
<dbReference type="PRINTS" id="PR00419">
    <property type="entry name" value="ADXRDTASE"/>
</dbReference>
<dbReference type="GO" id="GO:0016491">
    <property type="term" value="F:oxidoreductase activity"/>
    <property type="evidence" value="ECO:0007669"/>
    <property type="project" value="UniProtKB-KW"/>
</dbReference>
<dbReference type="Gene3D" id="3.90.660.50">
    <property type="match status" value="1"/>
</dbReference>
<dbReference type="PANTHER" id="PTHR43734">
    <property type="entry name" value="PHYTOENE DESATURASE"/>
    <property type="match status" value="1"/>
</dbReference>
<dbReference type="SUPFAM" id="SSF51905">
    <property type="entry name" value="FAD/NAD(P)-binding domain"/>
    <property type="match status" value="1"/>
</dbReference>
<dbReference type="Gene3D" id="3.50.50.60">
    <property type="entry name" value="FAD/NAD(P)-binding domain"/>
    <property type="match status" value="1"/>
</dbReference>
<organism evidence="7 8">
    <name type="scientific">Falsibacillus pallidus</name>
    <dbReference type="NCBI Taxonomy" id="493781"/>
    <lineage>
        <taxon>Bacteria</taxon>
        <taxon>Bacillati</taxon>
        <taxon>Bacillota</taxon>
        <taxon>Bacilli</taxon>
        <taxon>Bacillales</taxon>
        <taxon>Bacillaceae</taxon>
        <taxon>Falsibacillus</taxon>
    </lineage>
</organism>
<dbReference type="EMBL" id="QQAY01000002">
    <property type="protein sequence ID" value="RDI45880.1"/>
    <property type="molecule type" value="Genomic_DNA"/>
</dbReference>
<feature type="domain" description="Amine oxidase" evidence="6">
    <location>
        <begin position="10"/>
        <end position="473"/>
    </location>
</feature>
<comment type="caution">
    <text evidence="7">The sequence shown here is derived from an EMBL/GenBank/DDBJ whole genome shotgun (WGS) entry which is preliminary data.</text>
</comment>
<comment type="pathway">
    <text evidence="1 5">Carotenoid biosynthesis.</text>
</comment>
<evidence type="ECO:0000256" key="1">
    <source>
        <dbReference type="ARBA" id="ARBA00004829"/>
    </source>
</evidence>
<dbReference type="Proteomes" id="UP000255326">
    <property type="component" value="Unassembled WGS sequence"/>
</dbReference>
<keyword evidence="8" id="KW-1185">Reference proteome</keyword>
<dbReference type="PANTHER" id="PTHR43734:SF1">
    <property type="entry name" value="PHYTOENE DESATURASE"/>
    <property type="match status" value="1"/>
</dbReference>
<comment type="similarity">
    <text evidence="4">Belongs to the carotenoid/retinoid oxidoreductase family. CrtN subfamily.</text>
</comment>
<keyword evidence="3 5" id="KW-0560">Oxidoreductase</keyword>
<dbReference type="OrthoDB" id="9814556at2"/>
<dbReference type="AlphaFoldDB" id="A0A370GRD4"/>
<accession>A0A370GRD4</accession>
<dbReference type="NCBIfam" id="TIGR02734">
    <property type="entry name" value="crtI_fam"/>
    <property type="match status" value="1"/>
</dbReference>
<reference evidence="7 8" key="1">
    <citation type="submission" date="2018-07" db="EMBL/GenBank/DDBJ databases">
        <title>Genomic Encyclopedia of Type Strains, Phase IV (KMG-IV): sequencing the most valuable type-strain genomes for metagenomic binning, comparative biology and taxonomic classification.</title>
        <authorList>
            <person name="Goeker M."/>
        </authorList>
    </citation>
    <scope>NUCLEOTIDE SEQUENCE [LARGE SCALE GENOMIC DNA]</scope>
    <source>
        <strain evidence="7 8">DSM 25281</strain>
    </source>
</reference>
<dbReference type="Pfam" id="PF01593">
    <property type="entry name" value="Amino_oxidase"/>
    <property type="match status" value="1"/>
</dbReference>
<evidence type="ECO:0000256" key="5">
    <source>
        <dbReference type="RuleBase" id="RU362075"/>
    </source>
</evidence>
<gene>
    <name evidence="7" type="ORF">DFR59_102515</name>
</gene>
<dbReference type="InterPro" id="IPR002937">
    <property type="entry name" value="Amino_oxidase"/>
</dbReference>
<evidence type="ECO:0000313" key="7">
    <source>
        <dbReference type="EMBL" id="RDI45880.1"/>
    </source>
</evidence>
<evidence type="ECO:0000256" key="3">
    <source>
        <dbReference type="ARBA" id="ARBA00023002"/>
    </source>
</evidence>
<evidence type="ECO:0000259" key="6">
    <source>
        <dbReference type="Pfam" id="PF01593"/>
    </source>
</evidence>
<keyword evidence="2 5" id="KW-0125">Carotenoid biosynthesis</keyword>
<sequence length="487" mass="55277">MKTAIIGGGIGGLMSALILSKRGIEVEIFEKDSRLGGRLRFVERDGFKIDQGPTIVLLPEMFQNLLEEAGIDMKSYELLLCDPLYTIHFPDGVSYTKYPDEERQLEELRRVFPEDAEKFPEFIRDGKERFTVGNEAFLSKSFSNPKSFWTKSNVKKLMKLKPHQSVNRLMAKYFQDERLRMAYSLQTLYIGGDPFHAPAMYSLIPYSEHAHGIYYLKGGYANLVDIFKKEIEKRNIPVHLNCPVTSILLDKQEVKGIETKFGQKTYDAVIYNGDFPNLEELMDVPGKRAYTPSSGCVLLYFGLNRIYKQANVHQFFIGQSFDSHMKAVFEQKSIPEDPAFYTFHPSIIDDSLAPEGKGVLYTLIPVPSDTEIDWKNQKEWIDQIIDRLEKGVFPGLRNAIEWMEMYTPKEAEAFGLYKGGSFGIAPSLFQSGVFRPQVKSKTYNNLYAVGASIHPGGGIPIVMQGAKLLADELIKDQVQRGGRRNHA</sequence>
<proteinExistence type="inferred from homology"/>